<dbReference type="Proteomes" id="UP000789759">
    <property type="component" value="Unassembled WGS sequence"/>
</dbReference>
<feature type="non-terminal residue" evidence="2">
    <location>
        <position position="1"/>
    </location>
</feature>
<gene>
    <name evidence="2" type="ORF">CPELLU_LOCUS21661</name>
</gene>
<comment type="caution">
    <text evidence="2">The sequence shown here is derived from an EMBL/GenBank/DDBJ whole genome shotgun (WGS) entry which is preliminary data.</text>
</comment>
<proteinExistence type="predicted"/>
<accession>A0A9N9PM03</accession>
<feature type="compositionally biased region" description="Basic residues" evidence="1">
    <location>
        <begin position="8"/>
        <end position="22"/>
    </location>
</feature>
<reference evidence="2" key="1">
    <citation type="submission" date="2021-06" db="EMBL/GenBank/DDBJ databases">
        <authorList>
            <person name="Kallberg Y."/>
            <person name="Tangrot J."/>
            <person name="Rosling A."/>
        </authorList>
    </citation>
    <scope>NUCLEOTIDE SEQUENCE</scope>
    <source>
        <strain evidence="2">FL966</strain>
    </source>
</reference>
<sequence>NNEVSRQKSNKSHKRTNYKQHYRPGANFKTGEPKEDNNEPKDNNEV</sequence>
<keyword evidence="3" id="KW-1185">Reference proteome</keyword>
<dbReference type="AlphaFoldDB" id="A0A9N9PM03"/>
<organism evidence="2 3">
    <name type="scientific">Cetraspora pellucida</name>
    <dbReference type="NCBI Taxonomy" id="1433469"/>
    <lineage>
        <taxon>Eukaryota</taxon>
        <taxon>Fungi</taxon>
        <taxon>Fungi incertae sedis</taxon>
        <taxon>Mucoromycota</taxon>
        <taxon>Glomeromycotina</taxon>
        <taxon>Glomeromycetes</taxon>
        <taxon>Diversisporales</taxon>
        <taxon>Gigasporaceae</taxon>
        <taxon>Cetraspora</taxon>
    </lineage>
</organism>
<feature type="compositionally biased region" description="Basic and acidic residues" evidence="1">
    <location>
        <begin position="31"/>
        <end position="46"/>
    </location>
</feature>
<name>A0A9N9PM03_9GLOM</name>
<evidence type="ECO:0000313" key="2">
    <source>
        <dbReference type="EMBL" id="CAG8838064.1"/>
    </source>
</evidence>
<dbReference type="EMBL" id="CAJVQA010083096">
    <property type="protein sequence ID" value="CAG8838064.1"/>
    <property type="molecule type" value="Genomic_DNA"/>
</dbReference>
<evidence type="ECO:0000313" key="3">
    <source>
        <dbReference type="Proteomes" id="UP000789759"/>
    </source>
</evidence>
<evidence type="ECO:0000256" key="1">
    <source>
        <dbReference type="SAM" id="MobiDB-lite"/>
    </source>
</evidence>
<feature type="region of interest" description="Disordered" evidence="1">
    <location>
        <begin position="1"/>
        <end position="46"/>
    </location>
</feature>
<protein>
    <submittedName>
        <fullName evidence="2">24163_t:CDS:1</fullName>
    </submittedName>
</protein>
<feature type="non-terminal residue" evidence="2">
    <location>
        <position position="46"/>
    </location>
</feature>